<accession>A0ABZ2MNF9</accession>
<feature type="domain" description="Calcineurin-like phosphoesterase" evidence="5">
    <location>
        <begin position="5"/>
        <end position="202"/>
    </location>
</feature>
<name>A0ABZ2MNF9_9BACI</name>
<dbReference type="RefSeq" id="WP_338786186.1">
    <property type="nucleotide sequence ID" value="NZ_CP147403.1"/>
</dbReference>
<evidence type="ECO:0000256" key="1">
    <source>
        <dbReference type="ARBA" id="ARBA00022723"/>
    </source>
</evidence>
<keyword evidence="3" id="KW-0408">Iron</keyword>
<evidence type="ECO:0000313" key="6">
    <source>
        <dbReference type="EMBL" id="WXB86906.1"/>
    </source>
</evidence>
<evidence type="ECO:0000256" key="4">
    <source>
        <dbReference type="ARBA" id="ARBA00025742"/>
    </source>
</evidence>
<keyword evidence="1" id="KW-0479">Metal-binding</keyword>
<sequence length="273" mass="30173">MNKLNFLHITDTHILQNYKGSLLEKIDGPNGNPTDFLMKILENIKSLTQKPDFILISGDLVHEGNASDYAYFKQIIEDHVEDIPVYTALGNHDVTAAYWEGYEGKANCSDQLFYEKDINGYRLIVLDSSHDHSGVGIIDANQLDWLENVLKTPAENGSLVVVHHPLEAGKVNDGHALTNSKEVLNIINNTDVIAVLSGHTHQNKVSSYGKILLSTADGTAFGVNVSNESMHLNDRTGFSLCTVYKKGIAVQTVRFPDDINTILSFSLQALQHN</sequence>
<dbReference type="InterPro" id="IPR029052">
    <property type="entry name" value="Metallo-depent_PP-like"/>
</dbReference>
<protein>
    <submittedName>
        <fullName evidence="6">Metallophosphoesterase</fullName>
    </submittedName>
</protein>
<keyword evidence="2" id="KW-0378">Hydrolase</keyword>
<dbReference type="InterPro" id="IPR050884">
    <property type="entry name" value="CNP_phosphodiesterase-III"/>
</dbReference>
<gene>
    <name evidence="6" type="ORF">WCV66_16800</name>
</gene>
<reference evidence="6 7" key="1">
    <citation type="submission" date="2024-02" db="EMBL/GenBank/DDBJ databases">
        <title>Seven novel Bacillus-like species.</title>
        <authorList>
            <person name="Liu G."/>
        </authorList>
    </citation>
    <scope>NUCLEOTIDE SEQUENCE [LARGE SCALE GENOMIC DNA]</scope>
    <source>
        <strain evidence="6 7">FJAT-53654</strain>
    </source>
</reference>
<keyword evidence="7" id="KW-1185">Reference proteome</keyword>
<organism evidence="6 7">
    <name type="scientific">Metabacillus rhizosphaerae</name>
    <dbReference type="NCBI Taxonomy" id="3117747"/>
    <lineage>
        <taxon>Bacteria</taxon>
        <taxon>Bacillati</taxon>
        <taxon>Bacillota</taxon>
        <taxon>Bacilli</taxon>
        <taxon>Bacillales</taxon>
        <taxon>Bacillaceae</taxon>
        <taxon>Metabacillus</taxon>
    </lineage>
</organism>
<dbReference type="SUPFAM" id="SSF56300">
    <property type="entry name" value="Metallo-dependent phosphatases"/>
    <property type="match status" value="1"/>
</dbReference>
<comment type="similarity">
    <text evidence="4">Belongs to the cyclic nucleotide phosphodiesterase class-III family.</text>
</comment>
<dbReference type="Proteomes" id="UP001368328">
    <property type="component" value="Chromosome"/>
</dbReference>
<evidence type="ECO:0000256" key="2">
    <source>
        <dbReference type="ARBA" id="ARBA00022801"/>
    </source>
</evidence>
<evidence type="ECO:0000256" key="3">
    <source>
        <dbReference type="ARBA" id="ARBA00023004"/>
    </source>
</evidence>
<dbReference type="EMBL" id="CP147403">
    <property type="protein sequence ID" value="WXB86906.1"/>
    <property type="molecule type" value="Genomic_DNA"/>
</dbReference>
<evidence type="ECO:0000259" key="5">
    <source>
        <dbReference type="Pfam" id="PF00149"/>
    </source>
</evidence>
<proteinExistence type="inferred from homology"/>
<dbReference type="InterPro" id="IPR004843">
    <property type="entry name" value="Calcineurin-like_PHP"/>
</dbReference>
<dbReference type="Pfam" id="PF00149">
    <property type="entry name" value="Metallophos"/>
    <property type="match status" value="1"/>
</dbReference>
<dbReference type="PANTHER" id="PTHR42988:SF2">
    <property type="entry name" value="CYCLIC NUCLEOTIDE PHOSPHODIESTERASE CBUA0032-RELATED"/>
    <property type="match status" value="1"/>
</dbReference>
<dbReference type="PANTHER" id="PTHR42988">
    <property type="entry name" value="PHOSPHOHYDROLASE"/>
    <property type="match status" value="1"/>
</dbReference>
<evidence type="ECO:0000313" key="7">
    <source>
        <dbReference type="Proteomes" id="UP001368328"/>
    </source>
</evidence>
<dbReference type="Gene3D" id="3.60.21.10">
    <property type="match status" value="1"/>
</dbReference>